<dbReference type="SMART" id="SM00987">
    <property type="entry name" value="UreE_C"/>
    <property type="match status" value="1"/>
</dbReference>
<evidence type="ECO:0000313" key="12">
    <source>
        <dbReference type="Proteomes" id="UP000321234"/>
    </source>
</evidence>
<keyword evidence="9" id="KW-0234">DNA repair</keyword>
<dbReference type="PANTHER" id="PTHR33693:SF9">
    <property type="entry name" value="TYPE-4 URACIL-DNA GLYCOSYLASE"/>
    <property type="match status" value="1"/>
</dbReference>
<keyword evidence="6" id="KW-0378">Hydrolase</keyword>
<dbReference type="InterPro" id="IPR051536">
    <property type="entry name" value="UDG_Type-4/5"/>
</dbReference>
<evidence type="ECO:0000313" key="11">
    <source>
        <dbReference type="EMBL" id="TXR56705.1"/>
    </source>
</evidence>
<dbReference type="CDD" id="cd10030">
    <property type="entry name" value="UDG-F4_TTUDGA_SPO1dp_like"/>
    <property type="match status" value="1"/>
</dbReference>
<evidence type="ECO:0000256" key="1">
    <source>
        <dbReference type="ARBA" id="ARBA00006521"/>
    </source>
</evidence>
<dbReference type="Gene3D" id="3.40.470.10">
    <property type="entry name" value="Uracil-DNA glycosylase-like domain"/>
    <property type="match status" value="1"/>
</dbReference>
<dbReference type="NCBIfam" id="TIGR00758">
    <property type="entry name" value="UDG_fam4"/>
    <property type="match status" value="1"/>
</dbReference>
<dbReference type="AlphaFoldDB" id="A0A5C8ZF92"/>
<dbReference type="GO" id="GO:0051539">
    <property type="term" value="F:4 iron, 4 sulfur cluster binding"/>
    <property type="evidence" value="ECO:0007669"/>
    <property type="project" value="UniProtKB-KW"/>
</dbReference>
<evidence type="ECO:0000256" key="6">
    <source>
        <dbReference type="ARBA" id="ARBA00022801"/>
    </source>
</evidence>
<evidence type="ECO:0000256" key="5">
    <source>
        <dbReference type="ARBA" id="ARBA00022763"/>
    </source>
</evidence>
<evidence type="ECO:0000256" key="9">
    <source>
        <dbReference type="ARBA" id="ARBA00023204"/>
    </source>
</evidence>
<dbReference type="InterPro" id="IPR005273">
    <property type="entry name" value="Ura-DNA_glyco_family4"/>
</dbReference>
<dbReference type="GO" id="GO:0097506">
    <property type="term" value="F:deaminated base DNA N-glycosylase activity"/>
    <property type="evidence" value="ECO:0007669"/>
    <property type="project" value="UniProtKB-ARBA"/>
</dbReference>
<name>A0A5C8ZF92_9ACTN</name>
<sequence length="224" mass="23874">MSTSPTTPAAGQVERPGAQEWVPERAEGVDALRAAAPSCRGCELWEPATQVVFSAGSPHASVALVGEQPGDQEDRRGIPFVGPAGQLLQRALEEAGLARDQVYVTNAVKHFRFTPRGNRRIHATPEAAHITACKPWLAEELRLVDPRVVVLLGATAAKALLGPAIRIGKDRGHPIERETTRGTKTFFVTTHPSAVLRTPEDARDAAYAALVDDLRAVAGLLSGS</sequence>
<keyword evidence="5" id="KW-0227">DNA damage</keyword>
<feature type="domain" description="Uracil-DNA glycosylase-like" evidence="10">
    <location>
        <begin position="53"/>
        <end position="215"/>
    </location>
</feature>
<dbReference type="Proteomes" id="UP000321234">
    <property type="component" value="Unassembled WGS sequence"/>
</dbReference>
<dbReference type="EMBL" id="VKAC01000004">
    <property type="protein sequence ID" value="TXR56705.1"/>
    <property type="molecule type" value="Genomic_DNA"/>
</dbReference>
<protein>
    <recommendedName>
        <fullName evidence="2">Type-4 uracil-DNA glycosylase</fullName>
    </recommendedName>
</protein>
<dbReference type="GO" id="GO:0006281">
    <property type="term" value="P:DNA repair"/>
    <property type="evidence" value="ECO:0007669"/>
    <property type="project" value="UniProtKB-KW"/>
</dbReference>
<evidence type="ECO:0000256" key="2">
    <source>
        <dbReference type="ARBA" id="ARBA00019403"/>
    </source>
</evidence>
<evidence type="ECO:0000256" key="3">
    <source>
        <dbReference type="ARBA" id="ARBA00022485"/>
    </source>
</evidence>
<keyword evidence="12" id="KW-1185">Reference proteome</keyword>
<keyword evidence="3" id="KW-0004">4Fe-4S</keyword>
<dbReference type="SMART" id="SM00986">
    <property type="entry name" value="UDG"/>
    <property type="match status" value="1"/>
</dbReference>
<organism evidence="11 12">
    <name type="scientific">Quadrisphaera setariae</name>
    <dbReference type="NCBI Taxonomy" id="2593304"/>
    <lineage>
        <taxon>Bacteria</taxon>
        <taxon>Bacillati</taxon>
        <taxon>Actinomycetota</taxon>
        <taxon>Actinomycetes</taxon>
        <taxon>Kineosporiales</taxon>
        <taxon>Kineosporiaceae</taxon>
        <taxon>Quadrisphaera</taxon>
    </lineage>
</organism>
<dbReference type="OrthoDB" id="5290748at2"/>
<evidence type="ECO:0000256" key="7">
    <source>
        <dbReference type="ARBA" id="ARBA00023004"/>
    </source>
</evidence>
<keyword evidence="4" id="KW-0479">Metal-binding</keyword>
<comment type="caution">
    <text evidence="11">The sequence shown here is derived from an EMBL/GenBank/DDBJ whole genome shotgun (WGS) entry which is preliminary data.</text>
</comment>
<evidence type="ECO:0000259" key="10">
    <source>
        <dbReference type="SMART" id="SM00986"/>
    </source>
</evidence>
<dbReference type="InterPro" id="IPR036895">
    <property type="entry name" value="Uracil-DNA_glycosylase-like_sf"/>
</dbReference>
<comment type="similarity">
    <text evidence="1">Belongs to the uracil-DNA glycosylase (UDG) superfamily. Type 4 (UDGa) family.</text>
</comment>
<dbReference type="Pfam" id="PF03167">
    <property type="entry name" value="UDG"/>
    <property type="match status" value="1"/>
</dbReference>
<evidence type="ECO:0000256" key="4">
    <source>
        <dbReference type="ARBA" id="ARBA00022723"/>
    </source>
</evidence>
<keyword evidence="8" id="KW-0411">Iron-sulfur</keyword>
<evidence type="ECO:0000256" key="8">
    <source>
        <dbReference type="ARBA" id="ARBA00023014"/>
    </source>
</evidence>
<accession>A0A5C8ZF92</accession>
<dbReference type="PANTHER" id="PTHR33693">
    <property type="entry name" value="TYPE-5 URACIL-DNA GLYCOSYLASE"/>
    <property type="match status" value="1"/>
</dbReference>
<reference evidence="11 12" key="1">
    <citation type="submission" date="2019-07" db="EMBL/GenBank/DDBJ databases">
        <title>Quadrisphaera sp. strain DD2A genome sequencing and assembly.</title>
        <authorList>
            <person name="Kim I."/>
        </authorList>
    </citation>
    <scope>NUCLEOTIDE SEQUENCE [LARGE SCALE GENOMIC DNA]</scope>
    <source>
        <strain evidence="11 12">DD2A</strain>
    </source>
</reference>
<gene>
    <name evidence="11" type="ORF">FMM08_08120</name>
</gene>
<dbReference type="NCBIfam" id="TIGR03914">
    <property type="entry name" value="UDG_fam_dom"/>
    <property type="match status" value="1"/>
</dbReference>
<dbReference type="InterPro" id="IPR005122">
    <property type="entry name" value="Uracil-DNA_glycosylase-like"/>
</dbReference>
<dbReference type="RefSeq" id="WP_147925834.1">
    <property type="nucleotide sequence ID" value="NZ_VKAC01000004.1"/>
</dbReference>
<keyword evidence="7" id="KW-0408">Iron</keyword>
<dbReference type="SUPFAM" id="SSF52141">
    <property type="entry name" value="Uracil-DNA glycosylase-like"/>
    <property type="match status" value="1"/>
</dbReference>
<dbReference type="GO" id="GO:0046872">
    <property type="term" value="F:metal ion binding"/>
    <property type="evidence" value="ECO:0007669"/>
    <property type="project" value="UniProtKB-KW"/>
</dbReference>
<proteinExistence type="inferred from homology"/>